<dbReference type="InterPro" id="IPR043579">
    <property type="entry name" value="CUTINASE_2"/>
</dbReference>
<dbReference type="SMART" id="SM01110">
    <property type="entry name" value="Cutinase"/>
    <property type="match status" value="1"/>
</dbReference>
<feature type="chain" id="PRO_5025347376" description="cutinase" evidence="12">
    <location>
        <begin position="19"/>
        <end position="263"/>
    </location>
</feature>
<evidence type="ECO:0000256" key="10">
    <source>
        <dbReference type="PIRSR" id="PIRSR611150-1"/>
    </source>
</evidence>
<comment type="subcellular location">
    <subcellularLocation>
        <location evidence="1">Secreted</location>
    </subcellularLocation>
</comment>
<evidence type="ECO:0000256" key="5">
    <source>
        <dbReference type="ARBA" id="ARBA00022525"/>
    </source>
</evidence>
<dbReference type="PROSITE" id="PS00931">
    <property type="entry name" value="CUTINASE_2"/>
    <property type="match status" value="1"/>
</dbReference>
<feature type="active site" evidence="10">
    <location>
        <position position="228"/>
    </location>
</feature>
<feature type="signal peptide" evidence="12">
    <location>
        <begin position="1"/>
        <end position="18"/>
    </location>
</feature>
<evidence type="ECO:0000256" key="9">
    <source>
        <dbReference type="ARBA" id="ARBA00034045"/>
    </source>
</evidence>
<dbReference type="SUPFAM" id="SSF53474">
    <property type="entry name" value="alpha/beta-Hydrolases"/>
    <property type="match status" value="1"/>
</dbReference>
<name>A0A6A6HD05_VIRVR</name>
<keyword evidence="6 12" id="KW-0732">Signal</keyword>
<evidence type="ECO:0000256" key="3">
    <source>
        <dbReference type="ARBA" id="ARBA00013095"/>
    </source>
</evidence>
<dbReference type="PANTHER" id="PTHR48250:SF1">
    <property type="entry name" value="CUTINASE"/>
    <property type="match status" value="1"/>
</dbReference>
<evidence type="ECO:0000256" key="1">
    <source>
        <dbReference type="ARBA" id="ARBA00004613"/>
    </source>
</evidence>
<dbReference type="Gene3D" id="3.40.50.1820">
    <property type="entry name" value="alpha/beta hydrolase"/>
    <property type="match status" value="1"/>
</dbReference>
<proteinExistence type="inferred from homology"/>
<dbReference type="InterPro" id="IPR029058">
    <property type="entry name" value="AB_hydrolase_fold"/>
</dbReference>
<dbReference type="AlphaFoldDB" id="A0A6A6HD05"/>
<reference evidence="13" key="1">
    <citation type="journal article" date="2020" name="Stud. Mycol.">
        <title>101 Dothideomycetes genomes: a test case for predicting lifestyles and emergence of pathogens.</title>
        <authorList>
            <person name="Haridas S."/>
            <person name="Albert R."/>
            <person name="Binder M."/>
            <person name="Bloem J."/>
            <person name="Labutti K."/>
            <person name="Salamov A."/>
            <person name="Andreopoulos B."/>
            <person name="Baker S."/>
            <person name="Barry K."/>
            <person name="Bills G."/>
            <person name="Bluhm B."/>
            <person name="Cannon C."/>
            <person name="Castanera R."/>
            <person name="Culley D."/>
            <person name="Daum C."/>
            <person name="Ezra D."/>
            <person name="Gonzalez J."/>
            <person name="Henrissat B."/>
            <person name="Kuo A."/>
            <person name="Liang C."/>
            <person name="Lipzen A."/>
            <person name="Lutzoni F."/>
            <person name="Magnuson J."/>
            <person name="Mondo S."/>
            <person name="Nolan M."/>
            <person name="Ohm R."/>
            <person name="Pangilinan J."/>
            <person name="Park H.-J."/>
            <person name="Ramirez L."/>
            <person name="Alfaro M."/>
            <person name="Sun H."/>
            <person name="Tritt A."/>
            <person name="Yoshinaga Y."/>
            <person name="Zwiers L.-H."/>
            <person name="Turgeon B."/>
            <person name="Goodwin S."/>
            <person name="Spatafora J."/>
            <person name="Crous P."/>
            <person name="Grigoriev I."/>
        </authorList>
    </citation>
    <scope>NUCLEOTIDE SEQUENCE</scope>
    <source>
        <strain evidence="13">Tuck. ex Michener</strain>
    </source>
</reference>
<sequence>MKLHTFLTFSSFSAAALANPAVTPAAVADHQAIQERAGTTPTPTGTACTATTSPAPVNSATLAAAVAGCVGIQLAGTNDTRNDIVNKICKPFTLIFARGTSEDPNLGNIVGPPFIDALNATFGTNNVAVQGVNNYPASAPEFCIGGSPEGSQNLAQLISQTRTECPNTKLCVSGYSQGCQVVHNAASQLSATDTAFINSVVLFGDPDQGKPVGKVPSYKVSTDCHAGDNICAGGETILEPHLSYCHDVAAEAAFAKARSLASN</sequence>
<feature type="active site" description="Nucleophile" evidence="10">
    <location>
        <position position="176"/>
    </location>
</feature>
<evidence type="ECO:0000313" key="13">
    <source>
        <dbReference type="EMBL" id="KAF2235718.1"/>
    </source>
</evidence>
<feature type="disulfide bond" evidence="11">
    <location>
        <begin position="224"/>
        <end position="231"/>
    </location>
</feature>
<dbReference type="Proteomes" id="UP000800092">
    <property type="component" value="Unassembled WGS sequence"/>
</dbReference>
<keyword evidence="4" id="KW-0719">Serine esterase</keyword>
<organism evidence="13 14">
    <name type="scientific">Viridothelium virens</name>
    <name type="common">Speckled blister lichen</name>
    <name type="synonym">Trypethelium virens</name>
    <dbReference type="NCBI Taxonomy" id="1048519"/>
    <lineage>
        <taxon>Eukaryota</taxon>
        <taxon>Fungi</taxon>
        <taxon>Dikarya</taxon>
        <taxon>Ascomycota</taxon>
        <taxon>Pezizomycotina</taxon>
        <taxon>Dothideomycetes</taxon>
        <taxon>Dothideomycetes incertae sedis</taxon>
        <taxon>Trypetheliales</taxon>
        <taxon>Trypetheliaceae</taxon>
        <taxon>Viridothelium</taxon>
    </lineage>
</organism>
<comment type="catalytic activity">
    <reaction evidence="9">
        <text>cutin + H2O = cutin monomers.</text>
        <dbReference type="EC" id="3.1.1.74"/>
    </reaction>
</comment>
<evidence type="ECO:0000256" key="2">
    <source>
        <dbReference type="ARBA" id="ARBA00007534"/>
    </source>
</evidence>
<keyword evidence="8 11" id="KW-1015">Disulfide bond</keyword>
<evidence type="ECO:0000256" key="12">
    <source>
        <dbReference type="SAM" id="SignalP"/>
    </source>
</evidence>
<dbReference type="Pfam" id="PF01083">
    <property type="entry name" value="Cutinase"/>
    <property type="match status" value="1"/>
</dbReference>
<feature type="active site" description="Proton donor/acceptor" evidence="10">
    <location>
        <position position="241"/>
    </location>
</feature>
<dbReference type="InterPro" id="IPR000675">
    <property type="entry name" value="Cutinase/axe"/>
</dbReference>
<keyword evidence="14" id="KW-1185">Reference proteome</keyword>
<dbReference type="OrthoDB" id="2975078at2759"/>
<evidence type="ECO:0000256" key="4">
    <source>
        <dbReference type="ARBA" id="ARBA00022487"/>
    </source>
</evidence>
<dbReference type="GO" id="GO:0050525">
    <property type="term" value="F:cutinase activity"/>
    <property type="evidence" value="ECO:0007669"/>
    <property type="project" value="UniProtKB-EC"/>
</dbReference>
<dbReference type="EC" id="3.1.1.74" evidence="3"/>
<keyword evidence="5" id="KW-0964">Secreted</keyword>
<evidence type="ECO:0000256" key="8">
    <source>
        <dbReference type="ARBA" id="ARBA00023157"/>
    </source>
</evidence>
<comment type="similarity">
    <text evidence="2">Belongs to the cutinase family.</text>
</comment>
<dbReference type="PANTHER" id="PTHR48250">
    <property type="entry name" value="CUTINASE 2-RELATED"/>
    <property type="match status" value="1"/>
</dbReference>
<evidence type="ECO:0000256" key="11">
    <source>
        <dbReference type="PIRSR" id="PIRSR611150-2"/>
    </source>
</evidence>
<protein>
    <recommendedName>
        <fullName evidence="3">cutinase</fullName>
        <ecNumber evidence="3">3.1.1.74</ecNumber>
    </recommendedName>
</protein>
<evidence type="ECO:0000256" key="6">
    <source>
        <dbReference type="ARBA" id="ARBA00022729"/>
    </source>
</evidence>
<feature type="disulfide bond" evidence="11">
    <location>
        <begin position="89"/>
        <end position="165"/>
    </location>
</feature>
<dbReference type="InterPro" id="IPR011150">
    <property type="entry name" value="Cutinase_monf"/>
</dbReference>
<dbReference type="PRINTS" id="PR00129">
    <property type="entry name" value="CUTINASE"/>
</dbReference>
<evidence type="ECO:0000313" key="14">
    <source>
        <dbReference type="Proteomes" id="UP000800092"/>
    </source>
</evidence>
<gene>
    <name evidence="13" type="ORF">EV356DRAFT_444573</name>
</gene>
<keyword evidence="7" id="KW-0378">Hydrolase</keyword>
<accession>A0A6A6HD05</accession>
<dbReference type="GO" id="GO:0005576">
    <property type="term" value="C:extracellular region"/>
    <property type="evidence" value="ECO:0007669"/>
    <property type="project" value="UniProtKB-SubCell"/>
</dbReference>
<dbReference type="EMBL" id="ML991789">
    <property type="protein sequence ID" value="KAF2235718.1"/>
    <property type="molecule type" value="Genomic_DNA"/>
</dbReference>
<dbReference type="GO" id="GO:0016052">
    <property type="term" value="P:carbohydrate catabolic process"/>
    <property type="evidence" value="ECO:0007669"/>
    <property type="project" value="TreeGrafter"/>
</dbReference>
<evidence type="ECO:0000256" key="7">
    <source>
        <dbReference type="ARBA" id="ARBA00022801"/>
    </source>
</evidence>